<comment type="caution">
    <text evidence="1">The sequence shown here is derived from an EMBL/GenBank/DDBJ whole genome shotgun (WGS) entry which is preliminary data.</text>
</comment>
<protein>
    <submittedName>
        <fullName evidence="1">Uncharacterized protein</fullName>
    </submittedName>
</protein>
<evidence type="ECO:0000313" key="2">
    <source>
        <dbReference type="Proteomes" id="UP000699042"/>
    </source>
</evidence>
<accession>A0A9P7QX40</accession>
<dbReference type="AlphaFoldDB" id="A0A9P7QX40"/>
<reference evidence="1" key="1">
    <citation type="submission" date="2021-05" db="EMBL/GenBank/DDBJ databases">
        <title>Comparative genomics of three Colletotrichum scovillei strains and genetic complementation revealed genes involved fungal growth and virulence on chili pepper.</title>
        <authorList>
            <person name="Hsieh D.-K."/>
            <person name="Chuang S.-C."/>
            <person name="Chen C.-Y."/>
            <person name="Chao Y.-T."/>
            <person name="Lu M.-Y.J."/>
            <person name="Lee M.-H."/>
            <person name="Shih M.-C."/>
        </authorList>
    </citation>
    <scope>NUCLEOTIDE SEQUENCE</scope>
    <source>
        <strain evidence="1">Coll-153</strain>
    </source>
</reference>
<keyword evidence="2" id="KW-1185">Reference proteome</keyword>
<gene>
    <name evidence="1" type="ORF">JMJ77_003324</name>
</gene>
<organism evidence="1 2">
    <name type="scientific">Colletotrichum scovillei</name>
    <dbReference type="NCBI Taxonomy" id="1209932"/>
    <lineage>
        <taxon>Eukaryota</taxon>
        <taxon>Fungi</taxon>
        <taxon>Dikarya</taxon>
        <taxon>Ascomycota</taxon>
        <taxon>Pezizomycotina</taxon>
        <taxon>Sordariomycetes</taxon>
        <taxon>Hypocreomycetidae</taxon>
        <taxon>Glomerellales</taxon>
        <taxon>Glomerellaceae</taxon>
        <taxon>Colletotrichum</taxon>
        <taxon>Colletotrichum acutatum species complex</taxon>
    </lineage>
</organism>
<dbReference type="Proteomes" id="UP000699042">
    <property type="component" value="Unassembled WGS sequence"/>
</dbReference>
<evidence type="ECO:0000313" key="1">
    <source>
        <dbReference type="EMBL" id="KAG7043621.1"/>
    </source>
</evidence>
<proteinExistence type="predicted"/>
<name>A0A9P7QX40_9PEZI</name>
<dbReference type="EMBL" id="JAESDN010000012">
    <property type="protein sequence ID" value="KAG7043621.1"/>
    <property type="molecule type" value="Genomic_DNA"/>
</dbReference>
<sequence length="43" mass="4750">MPQKPLNSLLTALSPRLPLLAFPCKPCALQGRVSRCLFRKGVQ</sequence>